<keyword evidence="2" id="KW-1185">Reference proteome</keyword>
<organism evidence="1 2">
    <name type="scientific">Geodia barretti</name>
    <name type="common">Barrett's horny sponge</name>
    <dbReference type="NCBI Taxonomy" id="519541"/>
    <lineage>
        <taxon>Eukaryota</taxon>
        <taxon>Metazoa</taxon>
        <taxon>Porifera</taxon>
        <taxon>Demospongiae</taxon>
        <taxon>Heteroscleromorpha</taxon>
        <taxon>Tetractinellida</taxon>
        <taxon>Astrophorina</taxon>
        <taxon>Geodiidae</taxon>
        <taxon>Geodia</taxon>
    </lineage>
</organism>
<dbReference type="InterPro" id="IPR011029">
    <property type="entry name" value="DEATH-like_dom_sf"/>
</dbReference>
<proteinExistence type="predicted"/>
<evidence type="ECO:0008006" key="3">
    <source>
        <dbReference type="Google" id="ProtNLM"/>
    </source>
</evidence>
<protein>
    <recommendedName>
        <fullName evidence="3">Death domain-containing protein</fullName>
    </recommendedName>
</protein>
<sequence>MADEPVEISALNANVSFITDTVSGNLQWFANSLVEKNFITRRVAQGVLATPQLAPDRQAGQLLDSVFTKIRTSDTRQRQWFDAFVDIFSRDGAYQDLVRRLKKGVGSKTNEGPTDNPASYKPRITPADFADFPSPELIDLLELVGMDLRAQWKDVGTKLGIPQPDLEAYDEDYRGNSLRCITKVFNTWHDGITSEYSWRQLAKTMCSPIVNKGGLLPALYDTLRNKYAT</sequence>
<reference evidence="1" key="1">
    <citation type="submission" date="2023-03" db="EMBL/GenBank/DDBJ databases">
        <authorList>
            <person name="Steffen K."/>
            <person name="Cardenas P."/>
        </authorList>
    </citation>
    <scope>NUCLEOTIDE SEQUENCE</scope>
</reference>
<dbReference type="SUPFAM" id="SSF47986">
    <property type="entry name" value="DEATH domain"/>
    <property type="match status" value="1"/>
</dbReference>
<dbReference type="CDD" id="cd01670">
    <property type="entry name" value="Death"/>
    <property type="match status" value="1"/>
</dbReference>
<evidence type="ECO:0000313" key="2">
    <source>
        <dbReference type="Proteomes" id="UP001174909"/>
    </source>
</evidence>
<dbReference type="EMBL" id="CASHTH010003902">
    <property type="protein sequence ID" value="CAI8051088.1"/>
    <property type="molecule type" value="Genomic_DNA"/>
</dbReference>
<name>A0AA35TMS1_GEOBA</name>
<dbReference type="Gene3D" id="1.10.533.10">
    <property type="entry name" value="Death Domain, Fas"/>
    <property type="match status" value="1"/>
</dbReference>
<gene>
    <name evidence="1" type="ORF">GBAR_LOCUS27999</name>
</gene>
<accession>A0AA35TMS1</accession>
<evidence type="ECO:0000313" key="1">
    <source>
        <dbReference type="EMBL" id="CAI8051088.1"/>
    </source>
</evidence>
<dbReference type="Proteomes" id="UP001174909">
    <property type="component" value="Unassembled WGS sequence"/>
</dbReference>
<comment type="caution">
    <text evidence="1">The sequence shown here is derived from an EMBL/GenBank/DDBJ whole genome shotgun (WGS) entry which is preliminary data.</text>
</comment>
<dbReference type="AlphaFoldDB" id="A0AA35TMS1"/>